<protein>
    <submittedName>
        <fullName evidence="2">Uncharacterized protein</fullName>
    </submittedName>
</protein>
<dbReference type="RefSeq" id="WP_172515061.1">
    <property type="nucleotide sequence ID" value="NZ_AP022869.1"/>
</dbReference>
<feature type="region of interest" description="Disordered" evidence="1">
    <location>
        <begin position="1"/>
        <end position="27"/>
    </location>
</feature>
<dbReference type="Proteomes" id="UP000501053">
    <property type="component" value="Chromosome"/>
</dbReference>
<keyword evidence="3" id="KW-1185">Reference proteome</keyword>
<evidence type="ECO:0000313" key="2">
    <source>
        <dbReference type="EMBL" id="BCB71821.1"/>
    </source>
</evidence>
<dbReference type="EMBL" id="AP022869">
    <property type="protein sequence ID" value="BCB71821.1"/>
    <property type="molecule type" value="Genomic_DNA"/>
</dbReference>
<dbReference type="AlphaFoldDB" id="A0A6F8XBQ5"/>
<accession>A0A6F8XBQ5</accession>
<evidence type="ECO:0000256" key="1">
    <source>
        <dbReference type="SAM" id="MobiDB-lite"/>
    </source>
</evidence>
<gene>
    <name evidence="2" type="ORF">HMEPL2_21720</name>
</gene>
<sequence length="504" mass="56190">MSDSDHAIWSGWKLSPPKKSTSDGQEERRYQRACERYQRWKAILASLEQQVTGIMSGQRDIVMPDAVIAAAFDALHQQAPPSTLKITHNFLVKGLERGSQQLNWTVAIPSPLVTVDREPPAVTTESFAALHSWDVLVEAHDTFPSAAGYSGYALRKWLIGRWLFQLIREGAVLHKRHLEQLPDAFEKGVTLTNGAVFLTLEEGAPLPIEDDDDQTADDKASADQSSETPFEKEQRVCYRRLFLSPTSQLMLLLTYQEAGNAWPRTAAKSRLPVAQCLIFYLKHIDDGASLKSISELLSMAYTASSFDKPPLLNHYASRANVAQSLRPSSWQRLTQRHVLTDTLRDSSGNDVYLEFQTPAPSQAPPSDQLKQFRQLQRGLSSSLGGRATRHEAISNVETFLSISSRNGAMVTLLARWCLKLLQKGGRVKSKLAVSSVKRYLSAIGRSLVAQSSALDELQTASADQWEALYENVLNSVKPDVERATVQNRLCDFHHFLMDTITLSV</sequence>
<name>A0A6F8XBQ5_9GAMM</name>
<feature type="region of interest" description="Disordered" evidence="1">
    <location>
        <begin position="206"/>
        <end position="231"/>
    </location>
</feature>
<organism evidence="2 3">
    <name type="scientific">Vreelandella aquamarina</name>
    <dbReference type="NCBI Taxonomy" id="77097"/>
    <lineage>
        <taxon>Bacteria</taxon>
        <taxon>Pseudomonadati</taxon>
        <taxon>Pseudomonadota</taxon>
        <taxon>Gammaproteobacteria</taxon>
        <taxon>Oceanospirillales</taxon>
        <taxon>Halomonadaceae</taxon>
        <taxon>Vreelandella</taxon>
    </lineage>
</organism>
<evidence type="ECO:0000313" key="3">
    <source>
        <dbReference type="Proteomes" id="UP000501053"/>
    </source>
</evidence>
<reference evidence="2 3" key="1">
    <citation type="submission" date="2020-03" db="EMBL/GenBank/DDBJ databases">
        <title>Complete Genome Sequence of Halomonas meridiana strain Eplume2, isolated from hydrothermal-plume in the north east Pacific Ocean.</title>
        <authorList>
            <person name="Kurihara Y."/>
            <person name="Kawai S."/>
            <person name="Sakai A."/>
            <person name="Galipon J."/>
            <person name="Arakawa K."/>
        </authorList>
    </citation>
    <scope>NUCLEOTIDE SEQUENCE [LARGE SCALE GENOMIC DNA]</scope>
    <source>
        <strain evidence="2 3">Eplume2</strain>
    </source>
</reference>
<proteinExistence type="predicted"/>